<dbReference type="EMBL" id="CAYU010000056">
    <property type="protein sequence ID" value="CCY77238.1"/>
    <property type="molecule type" value="Genomic_DNA"/>
</dbReference>
<comment type="caution">
    <text evidence="2">The sequence shown here is derived from an EMBL/GenBank/DDBJ whole genome shotgun (WGS) entry which is preliminary data.</text>
</comment>
<dbReference type="InterPro" id="IPR050469">
    <property type="entry name" value="Diguanylate_Cyclase"/>
</dbReference>
<dbReference type="PANTHER" id="PTHR45138:SF9">
    <property type="entry name" value="DIGUANYLATE CYCLASE DGCM-RELATED"/>
    <property type="match status" value="1"/>
</dbReference>
<accession>R5LDJ3</accession>
<organism evidence="2 3">
    <name type="scientific">Eshraghiella crossota CAG:259</name>
    <dbReference type="NCBI Taxonomy" id="1263062"/>
    <lineage>
        <taxon>Bacteria</taxon>
        <taxon>Bacillati</taxon>
        <taxon>Bacillota</taxon>
        <taxon>Clostridia</taxon>
        <taxon>Lachnospirales</taxon>
        <taxon>Lachnospiraceae</taxon>
        <taxon>Eshraghiella</taxon>
    </lineage>
</organism>
<evidence type="ECO:0000313" key="3">
    <source>
        <dbReference type="Proteomes" id="UP000018300"/>
    </source>
</evidence>
<dbReference type="SUPFAM" id="SSF55073">
    <property type="entry name" value="Nucleotide cyclase"/>
    <property type="match status" value="1"/>
</dbReference>
<dbReference type="AlphaFoldDB" id="R5LDJ3"/>
<protein>
    <submittedName>
        <fullName evidence="2">Diguanylate cyclase (GGDEF) domain</fullName>
    </submittedName>
</protein>
<name>R5LDJ3_9FIRM</name>
<dbReference type="Pfam" id="PF00990">
    <property type="entry name" value="GGDEF"/>
    <property type="match status" value="1"/>
</dbReference>
<sequence length="230" mass="26522">MIKNIVSDGYLERGIEFANITTLQGRMKGKKSIYADLQGKTIGWFRISFIAVGFDEYGVLREAVCTIQIVDEYKRREQSLIYKSMTDELTGCYNRRAYEEDLLKCDNKEYIYVSMDVNGVKTVNDTFGHEAGDEFAAVLCDCGENPETIREAFHKEIKKWSGSIIKSLTISCGYVHKSEFPDMSVTEIAQIADRRMNEEKSCYYENYFSCRQRISEAPFFVDKKIRQGIL</sequence>
<dbReference type="InterPro" id="IPR000160">
    <property type="entry name" value="GGDEF_dom"/>
</dbReference>
<reference evidence="2" key="1">
    <citation type="submission" date="2012-11" db="EMBL/GenBank/DDBJ databases">
        <title>Dependencies among metagenomic species, viruses, plasmids and units of genetic variation.</title>
        <authorList>
            <person name="Nielsen H.B."/>
            <person name="Almeida M."/>
            <person name="Juncker A.S."/>
            <person name="Rasmussen S."/>
            <person name="Li J."/>
            <person name="Sunagawa S."/>
            <person name="Plichta D."/>
            <person name="Gautier L."/>
            <person name="Le Chatelier E."/>
            <person name="Peletier E."/>
            <person name="Bonde I."/>
            <person name="Nielsen T."/>
            <person name="Manichanh C."/>
            <person name="Arumugam M."/>
            <person name="Batto J."/>
            <person name="Santos M.B.Q.D."/>
            <person name="Blom N."/>
            <person name="Borruel N."/>
            <person name="Burgdorf K.S."/>
            <person name="Boumezbeur F."/>
            <person name="Casellas F."/>
            <person name="Dore J."/>
            <person name="Guarner F."/>
            <person name="Hansen T."/>
            <person name="Hildebrand F."/>
            <person name="Kaas R.S."/>
            <person name="Kennedy S."/>
            <person name="Kristiansen K."/>
            <person name="Kultima J.R."/>
            <person name="Leonard P."/>
            <person name="Levenez F."/>
            <person name="Lund O."/>
            <person name="Moumen B."/>
            <person name="Le Paslier D."/>
            <person name="Pons N."/>
            <person name="Pedersen O."/>
            <person name="Prifti E."/>
            <person name="Qin J."/>
            <person name="Raes J."/>
            <person name="Tap J."/>
            <person name="Tims S."/>
            <person name="Ussery D.W."/>
            <person name="Yamada T."/>
            <person name="MetaHit consortium"/>
            <person name="Renault P."/>
            <person name="Sicheritz-Ponten T."/>
            <person name="Bork P."/>
            <person name="Wang J."/>
            <person name="Brunak S."/>
            <person name="Ehrlich S.D."/>
        </authorList>
    </citation>
    <scope>NUCLEOTIDE SEQUENCE [LARGE SCALE GENOMIC DNA]</scope>
</reference>
<evidence type="ECO:0000259" key="1">
    <source>
        <dbReference type="SMART" id="SM00267"/>
    </source>
</evidence>
<evidence type="ECO:0000313" key="2">
    <source>
        <dbReference type="EMBL" id="CCY77238.1"/>
    </source>
</evidence>
<dbReference type="Gene3D" id="3.30.70.270">
    <property type="match status" value="1"/>
</dbReference>
<dbReference type="PANTHER" id="PTHR45138">
    <property type="entry name" value="REGULATORY COMPONENTS OF SENSORY TRANSDUCTION SYSTEM"/>
    <property type="match status" value="1"/>
</dbReference>
<feature type="domain" description="GGDEF" evidence="1">
    <location>
        <begin position="73"/>
        <end position="217"/>
    </location>
</feature>
<dbReference type="InterPro" id="IPR043128">
    <property type="entry name" value="Rev_trsase/Diguanyl_cyclase"/>
</dbReference>
<proteinExistence type="predicted"/>
<dbReference type="InterPro" id="IPR029787">
    <property type="entry name" value="Nucleotide_cyclase"/>
</dbReference>
<dbReference type="Proteomes" id="UP000018300">
    <property type="component" value="Unassembled WGS sequence"/>
</dbReference>
<gene>
    <name evidence="2" type="ORF">BN569_00660</name>
</gene>
<dbReference type="GO" id="GO:0052621">
    <property type="term" value="F:diguanylate cyclase activity"/>
    <property type="evidence" value="ECO:0007669"/>
    <property type="project" value="TreeGrafter"/>
</dbReference>
<dbReference type="SMART" id="SM00267">
    <property type="entry name" value="GGDEF"/>
    <property type="match status" value="1"/>
</dbReference>